<feature type="transmembrane region" description="Helical" evidence="8">
    <location>
        <begin position="67"/>
        <end position="86"/>
    </location>
</feature>
<dbReference type="Gene3D" id="3.40.720.10">
    <property type="entry name" value="Alkaline Phosphatase, subunit A"/>
    <property type="match status" value="1"/>
</dbReference>
<feature type="transmembrane region" description="Helical" evidence="8">
    <location>
        <begin position="117"/>
        <end position="138"/>
    </location>
</feature>
<dbReference type="PANTHER" id="PTHR30443">
    <property type="entry name" value="INNER MEMBRANE PROTEIN"/>
    <property type="match status" value="1"/>
</dbReference>
<evidence type="ECO:0000256" key="8">
    <source>
        <dbReference type="SAM" id="Phobius"/>
    </source>
</evidence>
<proteinExistence type="predicted"/>
<dbReference type="CDD" id="cd16017">
    <property type="entry name" value="LptA"/>
    <property type="match status" value="1"/>
</dbReference>
<dbReference type="OrthoDB" id="9786870at2"/>
<evidence type="ECO:0000256" key="3">
    <source>
        <dbReference type="ARBA" id="ARBA00022519"/>
    </source>
</evidence>
<feature type="transmembrane region" description="Helical" evidence="8">
    <location>
        <begin position="42"/>
        <end position="62"/>
    </location>
</feature>
<evidence type="ECO:0000259" key="9">
    <source>
        <dbReference type="Pfam" id="PF00884"/>
    </source>
</evidence>
<dbReference type="InterPro" id="IPR058130">
    <property type="entry name" value="PEA_transf_C"/>
</dbReference>
<evidence type="ECO:0000259" key="10">
    <source>
        <dbReference type="Pfam" id="PF08019"/>
    </source>
</evidence>
<evidence type="ECO:0000256" key="7">
    <source>
        <dbReference type="ARBA" id="ARBA00023136"/>
    </source>
</evidence>
<gene>
    <name evidence="11" type="ORF">C7441_11122</name>
</gene>
<reference evidence="11 12" key="1">
    <citation type="submission" date="2018-05" db="EMBL/GenBank/DDBJ databases">
        <title>Genomic Encyclopedia of Type Strains, Phase IV (KMG-IV): sequencing the most valuable type-strain genomes for metagenomic binning, comparative biology and taxonomic classification.</title>
        <authorList>
            <person name="Goeker M."/>
        </authorList>
    </citation>
    <scope>NUCLEOTIDE SEQUENCE [LARGE SCALE GENOMIC DNA]</scope>
    <source>
        <strain evidence="11 12">DSM 6986</strain>
    </source>
</reference>
<feature type="transmembrane region" description="Helical" evidence="8">
    <location>
        <begin position="12"/>
        <end position="30"/>
    </location>
</feature>
<feature type="domain" description="Phosphoethanolamine transferase N-terminal" evidence="10">
    <location>
        <begin position="51"/>
        <end position="201"/>
    </location>
</feature>
<dbReference type="RefSeq" id="WP_109613651.1">
    <property type="nucleotide sequence ID" value="NZ_QGGG01000011.1"/>
</dbReference>
<keyword evidence="4 11" id="KW-0808">Transferase</keyword>
<dbReference type="AlphaFoldDB" id="A0A316BZZ7"/>
<evidence type="ECO:0000313" key="11">
    <source>
        <dbReference type="EMBL" id="PWJ80902.1"/>
    </source>
</evidence>
<evidence type="ECO:0000256" key="6">
    <source>
        <dbReference type="ARBA" id="ARBA00022989"/>
    </source>
</evidence>
<feature type="transmembrane region" description="Helical" evidence="8">
    <location>
        <begin position="150"/>
        <end position="172"/>
    </location>
</feature>
<evidence type="ECO:0000256" key="4">
    <source>
        <dbReference type="ARBA" id="ARBA00022679"/>
    </source>
</evidence>
<dbReference type="EMBL" id="QGGG01000011">
    <property type="protein sequence ID" value="PWJ80902.1"/>
    <property type="molecule type" value="Genomic_DNA"/>
</dbReference>
<dbReference type="NCBIfam" id="NF028537">
    <property type="entry name" value="P_eth_NH2_trans"/>
    <property type="match status" value="1"/>
</dbReference>
<protein>
    <submittedName>
        <fullName evidence="11">Phosphatidylethanolamine:Kdo2-lipid A phosphoethanolamine transferase</fullName>
    </submittedName>
</protein>
<evidence type="ECO:0000256" key="1">
    <source>
        <dbReference type="ARBA" id="ARBA00004429"/>
    </source>
</evidence>
<keyword evidence="2" id="KW-1003">Cell membrane</keyword>
<feature type="domain" description="Sulfatase N-terminal" evidence="9">
    <location>
        <begin position="232"/>
        <end position="523"/>
    </location>
</feature>
<keyword evidence="3" id="KW-0997">Cell inner membrane</keyword>
<dbReference type="PANTHER" id="PTHR30443:SF0">
    <property type="entry name" value="PHOSPHOETHANOLAMINE TRANSFERASE EPTA"/>
    <property type="match status" value="1"/>
</dbReference>
<name>A0A316BZZ7_PSESE</name>
<dbReference type="InterPro" id="IPR040423">
    <property type="entry name" value="PEA_transferase"/>
</dbReference>
<dbReference type="InterPro" id="IPR000917">
    <property type="entry name" value="Sulfatase_N"/>
</dbReference>
<organism evidence="11 12">
    <name type="scientific">Pseudaminobacter salicylatoxidans</name>
    <dbReference type="NCBI Taxonomy" id="93369"/>
    <lineage>
        <taxon>Bacteria</taxon>
        <taxon>Pseudomonadati</taxon>
        <taxon>Pseudomonadota</taxon>
        <taxon>Alphaproteobacteria</taxon>
        <taxon>Hyphomicrobiales</taxon>
        <taxon>Phyllobacteriaceae</taxon>
        <taxon>Pseudaminobacter</taxon>
    </lineage>
</organism>
<accession>A0A316BZZ7</accession>
<sequence length="557" mass="61424">MTFRRPAIGSNVLTALVAAYVLLLCNFTFWGKLAEQFAGHPVKLVLFGVILFLLYAVFLMIFSARYVIKLVFIAVVMIAASVAYFTDTFGTIMDRDMIQNAAQTTGAESSNLITAEFLLHMLAFGIVPGLLIAWVQVVHPPFWQQVRRNTLFGFGMVALAGAILLVNLRTYVPFWQRQREITMAYLNPAMALVATVDYGIHEMRDANLVARPYGEDARIGPRLAAAKKKMLTVLVVGETARAQNFSLNGYERDTNPELSARNVVAFTNVTSCGTATAISLPCMFSHLGRDGYSKRAALSSENLVDVLQHAGLTVEWWENNTGPKSVADRIPTTLLNSKDAQYDPALCDGGECLDQVLVDKLRARLDSLQGNAVLVLHTMGSHGPAYYERYPEAFEHFKPSCREAELNDCTPQELVNVYDNTILYTDHILAAIIDVLKEREGEFASAMYYMSDHGESLGENGLYLHGAPYFLAPETQKRVPFITWFSDDFASTTGLDVSCLRGKTGDGFSHDNMFDTILGMMDVQTSVYNPKLDAFASCRNGVISRGDAGQNGAVAVK</sequence>
<dbReference type="GO" id="GO:0009244">
    <property type="term" value="P:lipopolysaccharide core region biosynthetic process"/>
    <property type="evidence" value="ECO:0007669"/>
    <property type="project" value="TreeGrafter"/>
</dbReference>
<dbReference type="InterPro" id="IPR017850">
    <property type="entry name" value="Alkaline_phosphatase_core_sf"/>
</dbReference>
<dbReference type="SUPFAM" id="SSF53649">
    <property type="entry name" value="Alkaline phosphatase-like"/>
    <property type="match status" value="1"/>
</dbReference>
<dbReference type="Pfam" id="PF00884">
    <property type="entry name" value="Sulfatase"/>
    <property type="match status" value="1"/>
</dbReference>
<dbReference type="GO" id="GO:0016776">
    <property type="term" value="F:phosphotransferase activity, phosphate group as acceptor"/>
    <property type="evidence" value="ECO:0007669"/>
    <property type="project" value="TreeGrafter"/>
</dbReference>
<keyword evidence="6 8" id="KW-1133">Transmembrane helix</keyword>
<dbReference type="InterPro" id="IPR012549">
    <property type="entry name" value="EptA-like_N"/>
</dbReference>
<dbReference type="STRING" id="1192868.GCA_000304395_03118"/>
<dbReference type="Proteomes" id="UP000245396">
    <property type="component" value="Unassembled WGS sequence"/>
</dbReference>
<dbReference type="Pfam" id="PF08019">
    <property type="entry name" value="EptA_B_N"/>
    <property type="match status" value="1"/>
</dbReference>
<evidence type="ECO:0000256" key="2">
    <source>
        <dbReference type="ARBA" id="ARBA00022475"/>
    </source>
</evidence>
<comment type="subcellular location">
    <subcellularLocation>
        <location evidence="1">Cell inner membrane</location>
        <topology evidence="1">Multi-pass membrane protein</topology>
    </subcellularLocation>
</comment>
<keyword evidence="5 8" id="KW-0812">Transmembrane</keyword>
<evidence type="ECO:0000313" key="12">
    <source>
        <dbReference type="Proteomes" id="UP000245396"/>
    </source>
</evidence>
<keyword evidence="12" id="KW-1185">Reference proteome</keyword>
<keyword evidence="7 8" id="KW-0472">Membrane</keyword>
<comment type="caution">
    <text evidence="11">The sequence shown here is derived from an EMBL/GenBank/DDBJ whole genome shotgun (WGS) entry which is preliminary data.</text>
</comment>
<dbReference type="GO" id="GO:0005886">
    <property type="term" value="C:plasma membrane"/>
    <property type="evidence" value="ECO:0007669"/>
    <property type="project" value="UniProtKB-SubCell"/>
</dbReference>
<evidence type="ECO:0000256" key="5">
    <source>
        <dbReference type="ARBA" id="ARBA00022692"/>
    </source>
</evidence>